<dbReference type="Proteomes" id="UP000019471">
    <property type="component" value="Unassembled WGS sequence"/>
</dbReference>
<dbReference type="AlphaFoldDB" id="W9WGN2"/>
<feature type="transmembrane region" description="Helical" evidence="7">
    <location>
        <begin position="134"/>
        <end position="152"/>
    </location>
</feature>
<feature type="transmembrane region" description="Helical" evidence="7">
    <location>
        <begin position="293"/>
        <end position="312"/>
    </location>
</feature>
<feature type="transmembrane region" description="Helical" evidence="7">
    <location>
        <begin position="164"/>
        <end position="183"/>
    </location>
</feature>
<feature type="transmembrane region" description="Helical" evidence="7">
    <location>
        <begin position="457"/>
        <end position="477"/>
    </location>
</feature>
<evidence type="ECO:0000256" key="6">
    <source>
        <dbReference type="ARBA" id="ARBA00023136"/>
    </source>
</evidence>
<dbReference type="GO" id="GO:0016020">
    <property type="term" value="C:membrane"/>
    <property type="evidence" value="ECO:0007669"/>
    <property type="project" value="UniProtKB-SubCell"/>
</dbReference>
<evidence type="ECO:0000256" key="2">
    <source>
        <dbReference type="ARBA" id="ARBA00006727"/>
    </source>
</evidence>
<keyword evidence="6 7" id="KW-0472">Membrane</keyword>
<dbReference type="OrthoDB" id="5667at2759"/>
<evidence type="ECO:0000313" key="9">
    <source>
        <dbReference type="Proteomes" id="UP000019471"/>
    </source>
</evidence>
<gene>
    <name evidence="8" type="ORF">A1O5_12464</name>
</gene>
<protein>
    <recommendedName>
        <fullName evidence="10">Major facilitator superfamily (MFS) profile domain-containing protein</fullName>
    </recommendedName>
</protein>
<evidence type="ECO:0000256" key="7">
    <source>
        <dbReference type="SAM" id="Phobius"/>
    </source>
</evidence>
<keyword evidence="4 7" id="KW-0812">Transmembrane</keyword>
<feature type="transmembrane region" description="Helical" evidence="7">
    <location>
        <begin position="189"/>
        <end position="213"/>
    </location>
</feature>
<dbReference type="eggNOG" id="KOG2504">
    <property type="taxonomic scope" value="Eukaryota"/>
</dbReference>
<keyword evidence="3" id="KW-0813">Transport</keyword>
<feature type="transmembrane region" description="Helical" evidence="7">
    <location>
        <begin position="94"/>
        <end position="118"/>
    </location>
</feature>
<dbReference type="InterPro" id="IPR036259">
    <property type="entry name" value="MFS_trans_sf"/>
</dbReference>
<comment type="subcellular location">
    <subcellularLocation>
        <location evidence="1">Membrane</location>
        <topology evidence="1">Multi-pass membrane protein</topology>
    </subcellularLocation>
</comment>
<feature type="transmembrane region" description="Helical" evidence="7">
    <location>
        <begin position="424"/>
        <end position="445"/>
    </location>
</feature>
<feature type="transmembrane region" description="Helical" evidence="7">
    <location>
        <begin position="220"/>
        <end position="241"/>
    </location>
</feature>
<feature type="transmembrane region" description="Helical" evidence="7">
    <location>
        <begin position="361"/>
        <end position="380"/>
    </location>
</feature>
<evidence type="ECO:0000256" key="1">
    <source>
        <dbReference type="ARBA" id="ARBA00004141"/>
    </source>
</evidence>
<accession>W9WGN2</accession>
<reference evidence="8 9" key="1">
    <citation type="submission" date="2013-03" db="EMBL/GenBank/DDBJ databases">
        <title>The Genome Sequence of Cladophialophora psammophila CBS 110553.</title>
        <authorList>
            <consortium name="The Broad Institute Genomics Platform"/>
            <person name="Cuomo C."/>
            <person name="de Hoog S."/>
            <person name="Gorbushina A."/>
            <person name="Walker B."/>
            <person name="Young S.K."/>
            <person name="Zeng Q."/>
            <person name="Gargeya S."/>
            <person name="Fitzgerald M."/>
            <person name="Haas B."/>
            <person name="Abouelleil A."/>
            <person name="Allen A.W."/>
            <person name="Alvarado L."/>
            <person name="Arachchi H.M."/>
            <person name="Berlin A.M."/>
            <person name="Chapman S.B."/>
            <person name="Gainer-Dewar J."/>
            <person name="Goldberg J."/>
            <person name="Griggs A."/>
            <person name="Gujja S."/>
            <person name="Hansen M."/>
            <person name="Howarth C."/>
            <person name="Imamovic A."/>
            <person name="Ireland A."/>
            <person name="Larimer J."/>
            <person name="McCowan C."/>
            <person name="Murphy C."/>
            <person name="Pearson M."/>
            <person name="Poon T.W."/>
            <person name="Priest M."/>
            <person name="Roberts A."/>
            <person name="Saif S."/>
            <person name="Shea T."/>
            <person name="Sisk P."/>
            <person name="Sykes S."/>
            <person name="Wortman J."/>
            <person name="Nusbaum C."/>
            <person name="Birren B."/>
        </authorList>
    </citation>
    <scope>NUCLEOTIDE SEQUENCE [LARGE SCALE GENOMIC DNA]</scope>
    <source>
        <strain evidence="8 9">CBS 110553</strain>
    </source>
</reference>
<proteinExistence type="inferred from homology"/>
<evidence type="ECO:0008006" key="10">
    <source>
        <dbReference type="Google" id="ProtNLM"/>
    </source>
</evidence>
<dbReference type="SUPFAM" id="SSF103473">
    <property type="entry name" value="MFS general substrate transporter"/>
    <property type="match status" value="1"/>
</dbReference>
<keyword evidence="9" id="KW-1185">Reference proteome</keyword>
<dbReference type="RefSeq" id="XP_007751223.1">
    <property type="nucleotide sequence ID" value="XM_007753033.1"/>
</dbReference>
<comment type="similarity">
    <text evidence="2">Belongs to the major facilitator superfamily. Monocarboxylate porter (TC 2.A.1.13) family.</text>
</comment>
<dbReference type="InterPro" id="IPR011701">
    <property type="entry name" value="MFS"/>
</dbReference>
<dbReference type="PANTHER" id="PTHR11360">
    <property type="entry name" value="MONOCARBOXYLATE TRANSPORTER"/>
    <property type="match status" value="1"/>
</dbReference>
<keyword evidence="5 7" id="KW-1133">Transmembrane helix</keyword>
<evidence type="ECO:0000256" key="5">
    <source>
        <dbReference type="ARBA" id="ARBA00022989"/>
    </source>
</evidence>
<feature type="transmembrane region" description="Helical" evidence="7">
    <location>
        <begin position="386"/>
        <end position="412"/>
    </location>
</feature>
<comment type="caution">
    <text evidence="8">The sequence shown here is derived from an EMBL/GenBank/DDBJ whole genome shotgun (WGS) entry which is preliminary data.</text>
</comment>
<dbReference type="GeneID" id="19197150"/>
<dbReference type="GO" id="GO:0022857">
    <property type="term" value="F:transmembrane transporter activity"/>
    <property type="evidence" value="ECO:0007669"/>
    <property type="project" value="InterPro"/>
</dbReference>
<name>W9WGN2_9EURO</name>
<dbReference type="PANTHER" id="PTHR11360:SF224">
    <property type="entry name" value="MAJOR FACILITATOR SUPERFAMILY (MFS) PROFILE DOMAIN-CONTAINING PROTEIN-RELATED"/>
    <property type="match status" value="1"/>
</dbReference>
<evidence type="ECO:0000313" key="8">
    <source>
        <dbReference type="EMBL" id="EXJ57674.1"/>
    </source>
</evidence>
<dbReference type="InterPro" id="IPR050327">
    <property type="entry name" value="Proton-linked_MCT"/>
</dbReference>
<dbReference type="EMBL" id="AMGX01000034">
    <property type="protein sequence ID" value="EXJ57674.1"/>
    <property type="molecule type" value="Genomic_DNA"/>
</dbReference>
<dbReference type="Gene3D" id="1.20.1250.20">
    <property type="entry name" value="MFS general substrate transporter like domains"/>
    <property type="match status" value="2"/>
</dbReference>
<evidence type="ECO:0000256" key="3">
    <source>
        <dbReference type="ARBA" id="ARBA00022448"/>
    </source>
</evidence>
<sequence>MAPSGITFSNFTSWRKSPSVIPVPALRSETICIEAGLNSFQILNSRDESPGSILMGLGEPRCMKDLKVEDIIINEATPPDEFDSETPPDGGREAWVVVFGSFFAFMCSFGWLQCIGIFQDYYQNDLLREMSPSSIAWISSVQSFVLYIMGVVSGKLYDNYGPRWPLLVGSFLTVLGMMMTSISKEYYQIFLSQSICWAMGLCLVFFTTAGALATWFKIRYPLVIAIAVCGSSLGGVIFPIMMDRIMPSLGFPWAVRIAAFLNLGLLVLVNLTVKSRIPPQPQPLRISEFTKPFAKLPFSLTVLGACLIYFSIFLPYNYVIVQAREAGMSSTFVQYLVPIMNAASVPGRLIPGQLAIRYGGYNIFIIISTVSGVLCLALWVPARSAAALAAFAGLYGAFGGGIFTMVSSLVIYDCPIRELGVRYGTFFMSVSFPLLAGNPVGGAIVSLEDGGYTGLKIFTGATLLAGVFFVTVARLLITRFKLRVVI</sequence>
<organism evidence="8 9">
    <name type="scientific">Cladophialophora psammophila CBS 110553</name>
    <dbReference type="NCBI Taxonomy" id="1182543"/>
    <lineage>
        <taxon>Eukaryota</taxon>
        <taxon>Fungi</taxon>
        <taxon>Dikarya</taxon>
        <taxon>Ascomycota</taxon>
        <taxon>Pezizomycotina</taxon>
        <taxon>Eurotiomycetes</taxon>
        <taxon>Chaetothyriomycetidae</taxon>
        <taxon>Chaetothyriales</taxon>
        <taxon>Herpotrichiellaceae</taxon>
        <taxon>Cladophialophora</taxon>
    </lineage>
</organism>
<feature type="transmembrane region" description="Helical" evidence="7">
    <location>
        <begin position="253"/>
        <end position="273"/>
    </location>
</feature>
<evidence type="ECO:0000256" key="4">
    <source>
        <dbReference type="ARBA" id="ARBA00022692"/>
    </source>
</evidence>
<dbReference type="HOGENOM" id="CLU_001265_1_0_1"/>
<dbReference type="Pfam" id="PF07690">
    <property type="entry name" value="MFS_1"/>
    <property type="match status" value="1"/>
</dbReference>